<keyword evidence="5" id="KW-0411">Iron-sulfur</keyword>
<feature type="domain" description="Rieske" evidence="6">
    <location>
        <begin position="8"/>
        <end position="111"/>
    </location>
</feature>
<evidence type="ECO:0000256" key="5">
    <source>
        <dbReference type="ARBA" id="ARBA00023014"/>
    </source>
</evidence>
<evidence type="ECO:0000256" key="2">
    <source>
        <dbReference type="ARBA" id="ARBA00022723"/>
    </source>
</evidence>
<dbReference type="GO" id="GO:0051213">
    <property type="term" value="F:dioxygenase activity"/>
    <property type="evidence" value="ECO:0007669"/>
    <property type="project" value="UniProtKB-KW"/>
</dbReference>
<keyword evidence="4" id="KW-0408">Iron</keyword>
<dbReference type="SUPFAM" id="SSF55961">
    <property type="entry name" value="Bet v1-like"/>
    <property type="match status" value="1"/>
</dbReference>
<keyword evidence="3" id="KW-0560">Oxidoreductase</keyword>
<evidence type="ECO:0000313" key="7">
    <source>
        <dbReference type="EMBL" id="MDZ5460100.1"/>
    </source>
</evidence>
<protein>
    <submittedName>
        <fullName evidence="7">Aromatic ring-hydroxylating dioxygenase subunit alpha</fullName>
    </submittedName>
</protein>
<proteinExistence type="predicted"/>
<organism evidence="7 8">
    <name type="scientific">Azohydromonas lata</name>
    <dbReference type="NCBI Taxonomy" id="45677"/>
    <lineage>
        <taxon>Bacteria</taxon>
        <taxon>Pseudomonadati</taxon>
        <taxon>Pseudomonadota</taxon>
        <taxon>Betaproteobacteria</taxon>
        <taxon>Burkholderiales</taxon>
        <taxon>Sphaerotilaceae</taxon>
        <taxon>Azohydromonas</taxon>
    </lineage>
</organism>
<dbReference type="RefSeq" id="WP_322467665.1">
    <property type="nucleotide sequence ID" value="NZ_JAXOJX010000058.1"/>
</dbReference>
<dbReference type="Pfam" id="PF00355">
    <property type="entry name" value="Rieske"/>
    <property type="match status" value="1"/>
</dbReference>
<dbReference type="CDD" id="cd08878">
    <property type="entry name" value="RHO_alpha_C_DMO-like"/>
    <property type="match status" value="1"/>
</dbReference>
<dbReference type="SUPFAM" id="SSF50022">
    <property type="entry name" value="ISP domain"/>
    <property type="match status" value="1"/>
</dbReference>
<dbReference type="Gene3D" id="2.102.10.10">
    <property type="entry name" value="Rieske [2Fe-2S] iron-sulphur domain"/>
    <property type="match status" value="1"/>
</dbReference>
<keyword evidence="8" id="KW-1185">Reference proteome</keyword>
<dbReference type="PANTHER" id="PTHR21266">
    <property type="entry name" value="IRON-SULFUR DOMAIN CONTAINING PROTEIN"/>
    <property type="match status" value="1"/>
</dbReference>
<evidence type="ECO:0000256" key="4">
    <source>
        <dbReference type="ARBA" id="ARBA00023004"/>
    </source>
</evidence>
<dbReference type="Proteomes" id="UP001293718">
    <property type="component" value="Unassembled WGS sequence"/>
</dbReference>
<dbReference type="InterPro" id="IPR050584">
    <property type="entry name" value="Cholesterol_7-desaturase"/>
</dbReference>
<keyword evidence="2" id="KW-0479">Metal-binding</keyword>
<comment type="caution">
    <text evidence="7">The sequence shown here is derived from an EMBL/GenBank/DDBJ whole genome shotgun (WGS) entry which is preliminary data.</text>
</comment>
<sequence>MEHLKNAWYVAALSTEIEDQGMLSRTILGQSVLLYRKLDGNPVAIRDRCPHRFVPLSMGKRDGDDVVCPYHALRFAPSGQCVHNPHGDGLIPKAAKVQSYPLVERDGFIWLWAGDEALIDPSLIPDYSLLSGGHANSKGYAYMHMQANYEIVVDNIMDLSHVDHVHGPLLNTAGHLSAQQPKVVEEGRSITVRWDWQQDPPMGFFSPFLPQPGAAARHHVTVCWTAPGTMLLTVGAVQNGGRDDDGLLSWDHHLMTPETETSTHYFFGTRRNWLVEDAELNRMKLEGTVHAFTAEDKPIIEAVQREMGTTDLWSLKPVLLTSDPAAVRSRRLLAKLIAAENR</sequence>
<evidence type="ECO:0000313" key="8">
    <source>
        <dbReference type="Proteomes" id="UP001293718"/>
    </source>
</evidence>
<dbReference type="InterPro" id="IPR036922">
    <property type="entry name" value="Rieske_2Fe-2S_sf"/>
</dbReference>
<evidence type="ECO:0000256" key="1">
    <source>
        <dbReference type="ARBA" id="ARBA00022714"/>
    </source>
</evidence>
<dbReference type="InterPro" id="IPR017941">
    <property type="entry name" value="Rieske_2Fe-2S"/>
</dbReference>
<dbReference type="Gene3D" id="3.90.380.10">
    <property type="entry name" value="Naphthalene 1,2-dioxygenase Alpha Subunit, Chain A, domain 1"/>
    <property type="match status" value="1"/>
</dbReference>
<dbReference type="InterPro" id="IPR044043">
    <property type="entry name" value="VanA_C_cat"/>
</dbReference>
<dbReference type="PANTHER" id="PTHR21266:SF60">
    <property type="entry name" value="3-KETOSTEROID-9-ALPHA-MONOOXYGENASE, OXYGENASE COMPONENT"/>
    <property type="match status" value="1"/>
</dbReference>
<gene>
    <name evidence="7" type="ORF">SM757_26325</name>
</gene>
<dbReference type="PROSITE" id="PS51296">
    <property type="entry name" value="RIESKE"/>
    <property type="match status" value="1"/>
</dbReference>
<reference evidence="7 8" key="1">
    <citation type="submission" date="2023-11" db="EMBL/GenBank/DDBJ databases">
        <title>Draft genome of Azohydromonas lata strain H1 (DSM1123), a polyhydroxyalkanoate producer.</title>
        <authorList>
            <person name="Traversa D."/>
            <person name="D'Addabbo P."/>
            <person name="Pazzani C."/>
            <person name="Manzari C."/>
            <person name="Chiara M."/>
            <person name="Scrascia M."/>
        </authorList>
    </citation>
    <scope>NUCLEOTIDE SEQUENCE [LARGE SCALE GENOMIC DNA]</scope>
    <source>
        <strain evidence="7 8">H1</strain>
    </source>
</reference>
<keyword evidence="1" id="KW-0001">2Fe-2S</keyword>
<keyword evidence="7" id="KW-0223">Dioxygenase</keyword>
<dbReference type="EMBL" id="JAXOJX010000058">
    <property type="protein sequence ID" value="MDZ5460100.1"/>
    <property type="molecule type" value="Genomic_DNA"/>
</dbReference>
<accession>A0ABU5IMI4</accession>
<evidence type="ECO:0000259" key="6">
    <source>
        <dbReference type="PROSITE" id="PS51296"/>
    </source>
</evidence>
<name>A0ABU5IMI4_9BURK</name>
<dbReference type="Pfam" id="PF19112">
    <property type="entry name" value="VanA_C"/>
    <property type="match status" value="1"/>
</dbReference>
<evidence type="ECO:0000256" key="3">
    <source>
        <dbReference type="ARBA" id="ARBA00023002"/>
    </source>
</evidence>